<dbReference type="FunCoup" id="H1XPC8">
    <property type="interactions" value="108"/>
</dbReference>
<evidence type="ECO:0000256" key="2">
    <source>
        <dbReference type="ARBA" id="ARBA00004651"/>
    </source>
</evidence>
<keyword evidence="15" id="KW-0969">Cilium</keyword>
<dbReference type="Gene3D" id="3.30.300.30">
    <property type="match status" value="1"/>
</dbReference>
<comment type="function">
    <text evidence="9">The M ring may be actively involved in energy transduction.</text>
</comment>
<keyword evidence="5 11" id="KW-0812">Transmembrane</keyword>
<dbReference type="OrthoDB" id="9807026at2"/>
<feature type="transmembrane region" description="Helical" evidence="11">
    <location>
        <begin position="21"/>
        <end position="41"/>
    </location>
</feature>
<dbReference type="InterPro" id="IPR045851">
    <property type="entry name" value="AMP-bd_C_sf"/>
</dbReference>
<feature type="compositionally biased region" description="Low complexity" evidence="10">
    <location>
        <begin position="454"/>
        <end position="463"/>
    </location>
</feature>
<keyword evidence="8 9" id="KW-0975">Bacterial flagellum</keyword>
<feature type="domain" description="Flagellar M-ring N-terminal" evidence="12">
    <location>
        <begin position="42"/>
        <end position="214"/>
    </location>
</feature>
<evidence type="ECO:0000313" key="16">
    <source>
        <dbReference type="Proteomes" id="UP000004671"/>
    </source>
</evidence>
<keyword evidence="16" id="KW-1185">Reference proteome</keyword>
<dbReference type="GO" id="GO:0005886">
    <property type="term" value="C:plasma membrane"/>
    <property type="evidence" value="ECO:0007669"/>
    <property type="project" value="UniProtKB-SubCell"/>
</dbReference>
<gene>
    <name evidence="14" type="primary">fliF</name>
    <name evidence="14" type="ORF">Cabys_1469</name>
    <name evidence="15" type="ORF">Calab_2633</name>
</gene>
<dbReference type="PaxDb" id="880073-Calab_2633"/>
<dbReference type="InterPro" id="IPR006182">
    <property type="entry name" value="FliF_N_dom"/>
</dbReference>
<feature type="region of interest" description="Disordered" evidence="10">
    <location>
        <begin position="454"/>
        <end position="476"/>
    </location>
</feature>
<proteinExistence type="inferred from homology"/>
<comment type="subcellular location">
    <subcellularLocation>
        <location evidence="1 9">Bacterial flagellum basal body</location>
    </subcellularLocation>
    <subcellularLocation>
        <location evidence="2">Cell membrane</location>
        <topology evidence="2">Multi-pass membrane protein</topology>
    </subcellularLocation>
</comment>
<feature type="transmembrane region" description="Helical" evidence="11">
    <location>
        <begin position="413"/>
        <end position="434"/>
    </location>
</feature>
<dbReference type="STRING" id="880073.Cabys_1469"/>
<dbReference type="PANTHER" id="PTHR30046">
    <property type="entry name" value="FLAGELLAR M-RING PROTEIN"/>
    <property type="match status" value="1"/>
</dbReference>
<feature type="compositionally biased region" description="Polar residues" evidence="10">
    <location>
        <begin position="464"/>
        <end position="476"/>
    </location>
</feature>
<evidence type="ECO:0000259" key="12">
    <source>
        <dbReference type="Pfam" id="PF01514"/>
    </source>
</evidence>
<dbReference type="AlphaFoldDB" id="H1XPC8"/>
<dbReference type="InParanoid" id="H1XPC8"/>
<protein>
    <recommendedName>
        <fullName evidence="9">Flagellar M-ring protein</fullName>
    </recommendedName>
</protein>
<dbReference type="PRINTS" id="PR01009">
    <property type="entry name" value="FLGMRINGFLIF"/>
</dbReference>
<keyword evidence="15" id="KW-0966">Cell projection</keyword>
<evidence type="ECO:0000256" key="5">
    <source>
        <dbReference type="ARBA" id="ARBA00022692"/>
    </source>
</evidence>
<dbReference type="KEGG" id="caby:Cabys_1469"/>
<evidence type="ECO:0000256" key="3">
    <source>
        <dbReference type="ARBA" id="ARBA00007971"/>
    </source>
</evidence>
<keyword evidence="4" id="KW-1003">Cell membrane</keyword>
<keyword evidence="7 11" id="KW-0472">Membrane</keyword>
<dbReference type="PIRSF" id="PIRSF004862">
    <property type="entry name" value="FliF"/>
    <property type="match status" value="1"/>
</dbReference>
<dbReference type="Proteomes" id="UP000183868">
    <property type="component" value="Chromosome"/>
</dbReference>
<dbReference type="PANTHER" id="PTHR30046:SF0">
    <property type="entry name" value="FLAGELLAR M-RING PROTEIN"/>
    <property type="match status" value="1"/>
</dbReference>
<evidence type="ECO:0000256" key="1">
    <source>
        <dbReference type="ARBA" id="ARBA00004117"/>
    </source>
</evidence>
<evidence type="ECO:0000256" key="8">
    <source>
        <dbReference type="ARBA" id="ARBA00023143"/>
    </source>
</evidence>
<evidence type="ECO:0000256" key="9">
    <source>
        <dbReference type="PIRNR" id="PIRNR004862"/>
    </source>
</evidence>
<dbReference type="InterPro" id="IPR000067">
    <property type="entry name" value="FlgMring_FliF"/>
</dbReference>
<sequence length="545" mass="60817">MNQVAGKMWQIFQQYSFKQKMVISTVLLAFVSALIVLILWANRTEYDLLFANLNSASASSIVSDLRESKIPYRIEDGGKSIYVPKDAVAELRLKYAQAGYLKDTITGYELFENNKMGMTTFMQRLNMKRALEGELMRTINQFQEVQSSRVHLVIPEDRLFEENKKGSASVVVNLKPGADLSPAQLKGIAALVANSVEGIEPENVVVMDSRGDVLLEGNKENSLLANVSNQYQMQQNIEKTLQEKVQSIVAGVVGPRNAVVKVTAELNFDQIERTKEEYDPDNQVLLSQEEYTETSNDLADSVNNYTVRKVTSNYELSKTVERYVSNSGKIKRLAVAVLVNGKYTKVTNDDGSVELKYEPRSEEELNQIAALVKSAVGYDEERGDVVEVQNMQLVDSTPPVEEPKFIDQIGFDFWQQLITYALVALGLLLGFILLRNLLKTSINNLMVPAPEGAPALAEGSAPEQQQSLPQAGQGEQTVNEVVGQVAGEEPLALPEDMFMKKLSPEARAKLRANDKMTSEVYNFVSEKPEDAARLIRAWLIDDKRR</sequence>
<dbReference type="InterPro" id="IPR043427">
    <property type="entry name" value="YscJ/FliF"/>
</dbReference>
<evidence type="ECO:0000256" key="6">
    <source>
        <dbReference type="ARBA" id="ARBA00022989"/>
    </source>
</evidence>
<name>H1XPC8_CALAY</name>
<dbReference type="eggNOG" id="COG1766">
    <property type="taxonomic scope" value="Bacteria"/>
</dbReference>
<feature type="domain" description="Flagellar M-ring C-terminal" evidence="13">
    <location>
        <begin position="252"/>
        <end position="392"/>
    </location>
</feature>
<dbReference type="Proteomes" id="UP000004671">
    <property type="component" value="Chromosome"/>
</dbReference>
<dbReference type="Pfam" id="PF01514">
    <property type="entry name" value="YscJ_FliF"/>
    <property type="match status" value="1"/>
</dbReference>
<dbReference type="GO" id="GO:0009431">
    <property type="term" value="C:bacterial-type flagellum basal body, MS ring"/>
    <property type="evidence" value="ECO:0007669"/>
    <property type="project" value="InterPro"/>
</dbReference>
<evidence type="ECO:0000256" key="4">
    <source>
        <dbReference type="ARBA" id="ARBA00022475"/>
    </source>
</evidence>
<accession>H1XPC8</accession>
<evidence type="ECO:0000259" key="13">
    <source>
        <dbReference type="Pfam" id="PF08345"/>
    </source>
</evidence>
<reference evidence="14 17" key="2">
    <citation type="submission" date="2016-11" db="EMBL/GenBank/DDBJ databases">
        <title>Genomic analysis of Caldithrix abyssi and proposal of a novel bacterial phylum Caldithrichaeota.</title>
        <authorList>
            <person name="Kublanov I."/>
            <person name="Sigalova O."/>
            <person name="Gavrilov S."/>
            <person name="Lebedinsky A."/>
            <person name="Ivanova N."/>
            <person name="Daum C."/>
            <person name="Reddy T."/>
            <person name="Klenk H.P."/>
            <person name="Goker M."/>
            <person name="Reva O."/>
            <person name="Miroshnichenko M."/>
            <person name="Kyprides N."/>
            <person name="Woyke T."/>
            <person name="Gelfand M."/>
        </authorList>
    </citation>
    <scope>NUCLEOTIDE SEQUENCE [LARGE SCALE GENOMIC DNA]</scope>
    <source>
        <strain evidence="14 17">LF13</strain>
    </source>
</reference>
<dbReference type="EMBL" id="CP018099">
    <property type="protein sequence ID" value="APF18218.1"/>
    <property type="molecule type" value="Genomic_DNA"/>
</dbReference>
<evidence type="ECO:0000256" key="7">
    <source>
        <dbReference type="ARBA" id="ARBA00023136"/>
    </source>
</evidence>
<organism evidence="15 16">
    <name type="scientific">Caldithrix abyssi DSM 13497</name>
    <dbReference type="NCBI Taxonomy" id="880073"/>
    <lineage>
        <taxon>Bacteria</taxon>
        <taxon>Pseudomonadati</taxon>
        <taxon>Calditrichota</taxon>
        <taxon>Calditrichia</taxon>
        <taxon>Calditrichales</taxon>
        <taxon>Calditrichaceae</taxon>
        <taxon>Caldithrix</taxon>
    </lineage>
</organism>
<evidence type="ECO:0000256" key="10">
    <source>
        <dbReference type="SAM" id="MobiDB-lite"/>
    </source>
</evidence>
<dbReference type="NCBIfam" id="TIGR00206">
    <property type="entry name" value="fliF"/>
    <property type="match status" value="1"/>
</dbReference>
<dbReference type="HOGENOM" id="CLU_028108_4_1_0"/>
<comment type="similarity">
    <text evidence="3 9">Belongs to the FliF family.</text>
</comment>
<evidence type="ECO:0000256" key="11">
    <source>
        <dbReference type="SAM" id="Phobius"/>
    </source>
</evidence>
<evidence type="ECO:0000313" key="17">
    <source>
        <dbReference type="Proteomes" id="UP000183868"/>
    </source>
</evidence>
<dbReference type="EMBL" id="CM001402">
    <property type="protein sequence ID" value="EHO42243.1"/>
    <property type="molecule type" value="Genomic_DNA"/>
</dbReference>
<dbReference type="Pfam" id="PF08345">
    <property type="entry name" value="YscJ_FliF_C"/>
    <property type="match status" value="1"/>
</dbReference>
<dbReference type="GO" id="GO:0071973">
    <property type="term" value="P:bacterial-type flagellum-dependent cell motility"/>
    <property type="evidence" value="ECO:0007669"/>
    <property type="project" value="InterPro"/>
</dbReference>
<keyword evidence="15" id="KW-0282">Flagellum</keyword>
<dbReference type="RefSeq" id="WP_006929527.1">
    <property type="nucleotide sequence ID" value="NZ_CM001402.1"/>
</dbReference>
<evidence type="ECO:0000313" key="15">
    <source>
        <dbReference type="EMBL" id="EHO42243.1"/>
    </source>
</evidence>
<dbReference type="GO" id="GO:0003774">
    <property type="term" value="F:cytoskeletal motor activity"/>
    <property type="evidence" value="ECO:0007669"/>
    <property type="project" value="InterPro"/>
</dbReference>
<keyword evidence="6 11" id="KW-1133">Transmembrane helix</keyword>
<reference evidence="15 16" key="1">
    <citation type="submission" date="2011-09" db="EMBL/GenBank/DDBJ databases">
        <title>The permanent draft genome of Caldithrix abyssi DSM 13497.</title>
        <authorList>
            <consortium name="US DOE Joint Genome Institute (JGI-PGF)"/>
            <person name="Lucas S."/>
            <person name="Han J."/>
            <person name="Lapidus A."/>
            <person name="Bruce D."/>
            <person name="Goodwin L."/>
            <person name="Pitluck S."/>
            <person name="Peters L."/>
            <person name="Kyrpides N."/>
            <person name="Mavromatis K."/>
            <person name="Ivanova N."/>
            <person name="Mikhailova N."/>
            <person name="Chertkov O."/>
            <person name="Detter J.C."/>
            <person name="Tapia R."/>
            <person name="Han C."/>
            <person name="Land M."/>
            <person name="Hauser L."/>
            <person name="Markowitz V."/>
            <person name="Cheng J.-F."/>
            <person name="Hugenholtz P."/>
            <person name="Woyke T."/>
            <person name="Wu D."/>
            <person name="Spring S."/>
            <person name="Brambilla E."/>
            <person name="Klenk H.-P."/>
            <person name="Eisen J.A."/>
        </authorList>
    </citation>
    <scope>NUCLEOTIDE SEQUENCE [LARGE SCALE GENOMIC DNA]</scope>
    <source>
        <strain evidence="15 16">DSM 13497</strain>
    </source>
</reference>
<evidence type="ECO:0000313" key="14">
    <source>
        <dbReference type="EMBL" id="APF18218.1"/>
    </source>
</evidence>
<dbReference type="InterPro" id="IPR013556">
    <property type="entry name" value="Flag_M-ring_C"/>
</dbReference>